<comment type="caution">
    <text evidence="2">The sequence shown here is derived from an EMBL/GenBank/DDBJ whole genome shotgun (WGS) entry which is preliminary data.</text>
</comment>
<proteinExistence type="predicted"/>
<feature type="compositionally biased region" description="Basic and acidic residues" evidence="1">
    <location>
        <begin position="86"/>
        <end position="106"/>
    </location>
</feature>
<feature type="compositionally biased region" description="Low complexity" evidence="1">
    <location>
        <begin position="63"/>
        <end position="81"/>
    </location>
</feature>
<protein>
    <submittedName>
        <fullName evidence="2">Uncharacterized protein</fullName>
    </submittedName>
</protein>
<reference evidence="2 3" key="1">
    <citation type="submission" date="2024-09" db="EMBL/GenBank/DDBJ databases">
        <title>Rethinking Asexuality: The Enigmatic Case of Functional Sexual Genes in Lepraria (Stereocaulaceae).</title>
        <authorList>
            <person name="Doellman M."/>
            <person name="Sun Y."/>
            <person name="Barcenas-Pena A."/>
            <person name="Lumbsch H.T."/>
            <person name="Grewe F."/>
        </authorList>
    </citation>
    <scope>NUCLEOTIDE SEQUENCE [LARGE SCALE GENOMIC DNA]</scope>
    <source>
        <strain evidence="2 3">Mercado 3170</strain>
    </source>
</reference>
<keyword evidence="3" id="KW-1185">Reference proteome</keyword>
<evidence type="ECO:0000256" key="1">
    <source>
        <dbReference type="SAM" id="MobiDB-lite"/>
    </source>
</evidence>
<name>A0ABR3ZWZ1_9LECA</name>
<feature type="region of interest" description="Disordered" evidence="1">
    <location>
        <begin position="59"/>
        <end position="160"/>
    </location>
</feature>
<accession>A0ABR3ZWZ1</accession>
<evidence type="ECO:0000313" key="3">
    <source>
        <dbReference type="Proteomes" id="UP001590950"/>
    </source>
</evidence>
<evidence type="ECO:0000313" key="2">
    <source>
        <dbReference type="EMBL" id="KAL2037675.1"/>
    </source>
</evidence>
<gene>
    <name evidence="2" type="ORF">N7G274_009620</name>
</gene>
<sequence>MSRGGKNKEAEPDQNLPSRSNEEDALSFAGRLGASASGLLQTTFGNQTPGAVIGDLASLTADTTKGGPSTPTSTGESSLSSQVASFREDIDAPDRSLARESFRSGQDKSGVSAGYGQAAFDEFAANPRTLQPDLDLTQKPSTSSGWPSTQADATADHDTEPFSEVERYAWKILTREEEHPINGNDGAAVVALLSDPTFNVDEEPSDSWPVVADSRDQDKLGSPRLELPPYKPGDPLAPINPLDLIPDFNSCCDSMHTSNRIWNSTSYEGQSFSDPIFGDTQPWVDILNRYHDEVWGDMLPLVQEAREEAKLAEVNPEGALQDRPALRRLGMLLKHLNQLV</sequence>
<dbReference type="Proteomes" id="UP001590950">
    <property type="component" value="Unassembled WGS sequence"/>
</dbReference>
<organism evidence="2 3">
    <name type="scientific">Stereocaulon virgatum</name>
    <dbReference type="NCBI Taxonomy" id="373712"/>
    <lineage>
        <taxon>Eukaryota</taxon>
        <taxon>Fungi</taxon>
        <taxon>Dikarya</taxon>
        <taxon>Ascomycota</taxon>
        <taxon>Pezizomycotina</taxon>
        <taxon>Lecanoromycetes</taxon>
        <taxon>OSLEUM clade</taxon>
        <taxon>Lecanoromycetidae</taxon>
        <taxon>Lecanorales</taxon>
        <taxon>Lecanorineae</taxon>
        <taxon>Stereocaulaceae</taxon>
        <taxon>Stereocaulon</taxon>
    </lineage>
</organism>
<feature type="compositionally biased region" description="Basic and acidic residues" evidence="1">
    <location>
        <begin position="1"/>
        <end position="11"/>
    </location>
</feature>
<dbReference type="EMBL" id="JBEFKJ010000038">
    <property type="protein sequence ID" value="KAL2037675.1"/>
    <property type="molecule type" value="Genomic_DNA"/>
</dbReference>
<feature type="region of interest" description="Disordered" evidence="1">
    <location>
        <begin position="201"/>
        <end position="232"/>
    </location>
</feature>
<feature type="region of interest" description="Disordered" evidence="1">
    <location>
        <begin position="1"/>
        <end position="29"/>
    </location>
</feature>
<feature type="compositionally biased region" description="Polar residues" evidence="1">
    <location>
        <begin position="138"/>
        <end position="152"/>
    </location>
</feature>